<keyword evidence="2" id="KW-1185">Reference proteome</keyword>
<protein>
    <submittedName>
        <fullName evidence="1">Uncharacterized protein</fullName>
    </submittedName>
</protein>
<dbReference type="Proteomes" id="UP001227268">
    <property type="component" value="Unassembled WGS sequence"/>
</dbReference>
<dbReference type="EMBL" id="JASBWT010000018">
    <property type="protein sequence ID" value="KAJ9096834.1"/>
    <property type="molecule type" value="Genomic_DNA"/>
</dbReference>
<comment type="caution">
    <text evidence="1">The sequence shown here is derived from an EMBL/GenBank/DDBJ whole genome shotgun (WGS) entry which is preliminary data.</text>
</comment>
<evidence type="ECO:0000313" key="1">
    <source>
        <dbReference type="EMBL" id="KAJ9096834.1"/>
    </source>
</evidence>
<organism evidence="1 2">
    <name type="scientific">Naganishia friedmannii</name>
    <dbReference type="NCBI Taxonomy" id="89922"/>
    <lineage>
        <taxon>Eukaryota</taxon>
        <taxon>Fungi</taxon>
        <taxon>Dikarya</taxon>
        <taxon>Basidiomycota</taxon>
        <taxon>Agaricomycotina</taxon>
        <taxon>Tremellomycetes</taxon>
        <taxon>Filobasidiales</taxon>
        <taxon>Filobasidiaceae</taxon>
        <taxon>Naganishia</taxon>
    </lineage>
</organism>
<gene>
    <name evidence="1" type="ORF">QFC21_005105</name>
</gene>
<evidence type="ECO:0000313" key="2">
    <source>
        <dbReference type="Proteomes" id="UP001227268"/>
    </source>
</evidence>
<sequence length="274" mass="28995">MRASAAERRREATTSAAAGDPALVSSLSAADGRGKGEEEDAAGGRLPSLRADHEHGWQQQQRDPTEMFGMTPTPAVALDVVLDESARFAPARFPYAVRVAGMMQASTADNDDEKDEEQEDQKKPGWWEATPDMTDAVAPPSHTTYVETERFMMPFPAAAAAVHPPTWTIDPIPTPTPTTTRPPPTKTGENSGVRLPSHSFSRNVDLCAGGAAAIQEQACAAALGQRGDRSAAGFGSGGHGRGISRTMVLASSGEGDDPWGFIWLTLPVVGDDED</sequence>
<accession>A0ACC2VBS4</accession>
<proteinExistence type="predicted"/>
<name>A0ACC2VBS4_9TREE</name>
<reference evidence="1" key="1">
    <citation type="submission" date="2023-04" db="EMBL/GenBank/DDBJ databases">
        <title>Draft Genome sequencing of Naganishia species isolated from polar environments using Oxford Nanopore Technology.</title>
        <authorList>
            <person name="Leo P."/>
            <person name="Venkateswaran K."/>
        </authorList>
    </citation>
    <scope>NUCLEOTIDE SEQUENCE</scope>
    <source>
        <strain evidence="1">MNA-CCFEE 5423</strain>
    </source>
</reference>